<keyword evidence="1" id="KW-0472">Membrane</keyword>
<evidence type="ECO:0000313" key="2">
    <source>
        <dbReference type="EMBL" id="EAV46587.1"/>
    </source>
</evidence>
<gene>
    <name evidence="2" type="ORF">MB2181_00900</name>
</gene>
<evidence type="ECO:0000256" key="1">
    <source>
        <dbReference type="SAM" id="Phobius"/>
    </source>
</evidence>
<comment type="caution">
    <text evidence="2">The sequence shown here is derived from an EMBL/GenBank/DDBJ whole genome shotgun (WGS) entry which is preliminary data.</text>
</comment>
<reference evidence="2 3" key="1">
    <citation type="submission" date="2006-11" db="EMBL/GenBank/DDBJ databases">
        <authorList>
            <person name="Giovannoni S."/>
            <person name="Vergin K."/>
            <person name="Ferriera S."/>
            <person name="Johnson J."/>
            <person name="Kravitz S."/>
            <person name="Beeson K."/>
            <person name="Sutton G."/>
            <person name="Rogers Y.-H."/>
            <person name="Friedman R."/>
            <person name="Frazier M."/>
            <person name="Venter J.C."/>
        </authorList>
    </citation>
    <scope>NUCLEOTIDE SEQUENCE [LARGE SCALE GENOMIC DNA]</scope>
    <source>
        <strain evidence="2 3">HTCC2181</strain>
    </source>
</reference>
<accession>A0P4X7</accession>
<name>A0P4X7_9PROT</name>
<proteinExistence type="predicted"/>
<dbReference type="AlphaFoldDB" id="A0P4X7"/>
<keyword evidence="3" id="KW-1185">Reference proteome</keyword>
<feature type="transmembrane region" description="Helical" evidence="1">
    <location>
        <begin position="6"/>
        <end position="26"/>
    </location>
</feature>
<sequence>MNLYWYEIFVFILLAILIGFIIIFAIKNKDS</sequence>
<protein>
    <submittedName>
        <fullName evidence="2">Uncharacterized protein</fullName>
    </submittedName>
</protein>
<organism evidence="2 3">
    <name type="scientific">Methylophilales bacterium HTCC2181</name>
    <dbReference type="NCBI Taxonomy" id="383631"/>
    <lineage>
        <taxon>Bacteria</taxon>
        <taxon>Pseudomonadati</taxon>
        <taxon>Pseudomonadota</taxon>
        <taxon>Betaproteobacteria</taxon>
        <taxon>Nitrosomonadales</taxon>
        <taxon>OM43 clade</taxon>
    </lineage>
</organism>
<keyword evidence="1" id="KW-0812">Transmembrane</keyword>
<keyword evidence="1" id="KW-1133">Transmembrane helix</keyword>
<dbReference type="EMBL" id="AAUX01000001">
    <property type="protein sequence ID" value="EAV46587.1"/>
    <property type="molecule type" value="Genomic_DNA"/>
</dbReference>
<dbReference type="Proteomes" id="UP000054262">
    <property type="component" value="Unassembled WGS sequence"/>
</dbReference>
<evidence type="ECO:0000313" key="3">
    <source>
        <dbReference type="Proteomes" id="UP000054262"/>
    </source>
</evidence>